<dbReference type="SUPFAM" id="SSF53448">
    <property type="entry name" value="Nucleotide-diphospho-sugar transferases"/>
    <property type="match status" value="1"/>
</dbReference>
<keyword evidence="2 4" id="KW-0808">Transferase</keyword>
<dbReference type="GO" id="GO:0016757">
    <property type="term" value="F:glycosyltransferase activity"/>
    <property type="evidence" value="ECO:0007669"/>
    <property type="project" value="UniProtKB-KW"/>
</dbReference>
<keyword evidence="1" id="KW-0328">Glycosyltransferase</keyword>
<sequence length="427" mass="49571">MHPYTNYFTVSKKVIVLSANYAYLDKAETTIKSIIHNNKNVRIYLLNYDIPQEWFINVNQYANQIGAEIIDEKFDPSILSSAQDPDFGHINKMTYARFLIPKMIPEDRVIYLDSDLIVDNSIDELFSIEFEGNKILASPHIYNDLGNGINPEGKQTSEINAGVLVINNKLLKKDKDLTDKLFKMSAENHAEADQDIINEYFKNYIGILSYKYNYQIGADFEAYWGNPVSDCVEELLASVNDPKIIHYVSPDKPFNFMSSGRMREKWWFYHNLEWSRIVQKYTIFDITKIGPQKFDGQVFIFTNSVAIQNLEELVKRLPKICFNIAAYTNFGWDLLKLIKYPNVKLYQTIIGEKQKRLIKTADAYLDINYGDKVYRIIDQVKGRNIPILSFGDTADQNNTYSNYTVFDNDQVDEMVDKINEIINNQNK</sequence>
<dbReference type="InterPro" id="IPR002495">
    <property type="entry name" value="Glyco_trans_8"/>
</dbReference>
<evidence type="ECO:0000256" key="2">
    <source>
        <dbReference type="ARBA" id="ARBA00022679"/>
    </source>
</evidence>
<protein>
    <submittedName>
        <fullName evidence="4">Family 8 glycosyl transferase</fullName>
    </submittedName>
</protein>
<dbReference type="AlphaFoldDB" id="A0A7H9ECW0"/>
<dbReference type="PANTHER" id="PTHR13778:SF47">
    <property type="entry name" value="LIPOPOLYSACCHARIDE 1,3-GALACTOSYLTRANSFERASE"/>
    <property type="match status" value="1"/>
</dbReference>
<evidence type="ECO:0000256" key="1">
    <source>
        <dbReference type="ARBA" id="ARBA00022676"/>
    </source>
</evidence>
<dbReference type="Pfam" id="PF01501">
    <property type="entry name" value="Glyco_transf_8"/>
    <property type="match status" value="1"/>
</dbReference>
<dbReference type="PANTHER" id="PTHR13778">
    <property type="entry name" value="GLYCOSYLTRANSFERASE 8 DOMAIN-CONTAINING PROTEIN"/>
    <property type="match status" value="1"/>
</dbReference>
<keyword evidence="3" id="KW-0479">Metal-binding</keyword>
<dbReference type="GO" id="GO:0046872">
    <property type="term" value="F:metal ion binding"/>
    <property type="evidence" value="ECO:0007669"/>
    <property type="project" value="UniProtKB-KW"/>
</dbReference>
<dbReference type="CDD" id="cd04194">
    <property type="entry name" value="GT8_A4GalT_like"/>
    <property type="match status" value="1"/>
</dbReference>
<dbReference type="InterPro" id="IPR050748">
    <property type="entry name" value="Glycosyltrans_8_dom-fam"/>
</dbReference>
<dbReference type="InterPro" id="IPR029044">
    <property type="entry name" value="Nucleotide-diphossugar_trans"/>
</dbReference>
<organism evidence="4 5">
    <name type="scientific">Lactobacillus crispatus</name>
    <dbReference type="NCBI Taxonomy" id="47770"/>
    <lineage>
        <taxon>Bacteria</taxon>
        <taxon>Bacillati</taxon>
        <taxon>Bacillota</taxon>
        <taxon>Bacilli</taxon>
        <taxon>Lactobacillales</taxon>
        <taxon>Lactobacillaceae</taxon>
        <taxon>Lactobacillus</taxon>
    </lineage>
</organism>
<evidence type="ECO:0000256" key="3">
    <source>
        <dbReference type="ARBA" id="ARBA00022723"/>
    </source>
</evidence>
<accession>A0A7H9ECW0</accession>
<evidence type="ECO:0000313" key="4">
    <source>
        <dbReference type="EMBL" id="QLL75002.1"/>
    </source>
</evidence>
<proteinExistence type="predicted"/>
<reference evidence="4 5" key="1">
    <citation type="submission" date="2020-01" db="EMBL/GenBank/DDBJ databases">
        <title>Complete and circular genome sequences of six lactobacillus isolates from horses.</title>
        <authorList>
            <person name="Hassan H.M."/>
        </authorList>
    </citation>
    <scope>NUCLEOTIDE SEQUENCE [LARGE SCALE GENOMIC DNA]</scope>
    <source>
        <strain evidence="4 5">1D</strain>
    </source>
</reference>
<name>A0A7H9ECW0_9LACO</name>
<gene>
    <name evidence="4" type="ORF">GTO85_01960</name>
</gene>
<dbReference type="Gene3D" id="3.90.550.10">
    <property type="entry name" value="Spore Coat Polysaccharide Biosynthesis Protein SpsA, Chain A"/>
    <property type="match status" value="1"/>
</dbReference>
<dbReference type="Proteomes" id="UP000510660">
    <property type="component" value="Chromosome"/>
</dbReference>
<evidence type="ECO:0000313" key="5">
    <source>
        <dbReference type="Proteomes" id="UP000510660"/>
    </source>
</evidence>
<dbReference type="EMBL" id="CP047415">
    <property type="protein sequence ID" value="QLL75002.1"/>
    <property type="molecule type" value="Genomic_DNA"/>
</dbReference>